<evidence type="ECO:0000313" key="2">
    <source>
        <dbReference type="Proteomes" id="UP000827092"/>
    </source>
</evidence>
<protein>
    <submittedName>
        <fullName evidence="1">Uncharacterized protein</fullName>
    </submittedName>
</protein>
<sequence>MERSEHSSRYLVGVSFSKDENAFTTVDELALSVGRYALMQLLRKQRLIRFRDWERDGSSSMGKVAIDQSLEFRFAFFYISLRSSSQGLFVEQHTE</sequence>
<keyword evidence="2" id="KW-1185">Reference proteome</keyword>
<reference evidence="1 2" key="1">
    <citation type="journal article" date="2022" name="Nat. Ecol. Evol.">
        <title>A masculinizing supergene underlies an exaggerated male reproductive morph in a spider.</title>
        <authorList>
            <person name="Hendrickx F."/>
            <person name="De Corte Z."/>
            <person name="Sonet G."/>
            <person name="Van Belleghem S.M."/>
            <person name="Kostlbacher S."/>
            <person name="Vangestel C."/>
        </authorList>
    </citation>
    <scope>NUCLEOTIDE SEQUENCE [LARGE SCALE GENOMIC DNA]</scope>
    <source>
        <strain evidence="1">W744_W776</strain>
    </source>
</reference>
<organism evidence="1 2">
    <name type="scientific">Oedothorax gibbosus</name>
    <dbReference type="NCBI Taxonomy" id="931172"/>
    <lineage>
        <taxon>Eukaryota</taxon>
        <taxon>Metazoa</taxon>
        <taxon>Ecdysozoa</taxon>
        <taxon>Arthropoda</taxon>
        <taxon>Chelicerata</taxon>
        <taxon>Arachnida</taxon>
        <taxon>Araneae</taxon>
        <taxon>Araneomorphae</taxon>
        <taxon>Entelegynae</taxon>
        <taxon>Araneoidea</taxon>
        <taxon>Linyphiidae</taxon>
        <taxon>Erigoninae</taxon>
        <taxon>Oedothorax</taxon>
    </lineage>
</organism>
<comment type="caution">
    <text evidence="1">The sequence shown here is derived from an EMBL/GenBank/DDBJ whole genome shotgun (WGS) entry which is preliminary data.</text>
</comment>
<gene>
    <name evidence="1" type="ORF">JTE90_020104</name>
</gene>
<dbReference type="Proteomes" id="UP000827092">
    <property type="component" value="Unassembled WGS sequence"/>
</dbReference>
<proteinExistence type="predicted"/>
<dbReference type="EMBL" id="JAFNEN010000049">
    <property type="protein sequence ID" value="KAG8197826.1"/>
    <property type="molecule type" value="Genomic_DNA"/>
</dbReference>
<evidence type="ECO:0000313" key="1">
    <source>
        <dbReference type="EMBL" id="KAG8197826.1"/>
    </source>
</evidence>
<name>A0AAV6VNU7_9ARAC</name>
<dbReference type="AlphaFoldDB" id="A0AAV6VNU7"/>
<accession>A0AAV6VNU7</accession>